<dbReference type="AlphaFoldDB" id="A0A9W8CE41"/>
<comment type="caution">
    <text evidence="2">The sequence shown here is derived from an EMBL/GenBank/DDBJ whole genome shotgun (WGS) entry which is preliminary data.</text>
</comment>
<dbReference type="Proteomes" id="UP001164776">
    <property type="component" value="Unassembled WGS sequence"/>
</dbReference>
<name>A0A9W8CE41_9POAL</name>
<accession>A0A9W8CE41</accession>
<keyword evidence="3" id="KW-1185">Reference proteome</keyword>
<protein>
    <submittedName>
        <fullName evidence="2">Uncharacterized protein</fullName>
    </submittedName>
</protein>
<gene>
    <name evidence="2" type="ORF">BS78_K071200</name>
</gene>
<evidence type="ECO:0000313" key="2">
    <source>
        <dbReference type="EMBL" id="KAJ1254397.1"/>
    </source>
</evidence>
<reference evidence="2 3" key="1">
    <citation type="submission" date="2022-10" db="EMBL/GenBank/DDBJ databases">
        <title>WGS assembly of Paspalum vaginatum 540-79.</title>
        <authorList>
            <person name="Sun G."/>
            <person name="Wase N."/>
            <person name="Shu S."/>
            <person name="Jenkins J."/>
            <person name="Zhou B."/>
            <person name="Torres-Rodriguez J."/>
            <person name="Chen C."/>
            <person name="Sandor L."/>
            <person name="Plott C."/>
            <person name="Yoshinga Y."/>
            <person name="Daum C."/>
            <person name="Qi P."/>
            <person name="Barry K."/>
            <person name="Lipzen A."/>
            <person name="Berry L."/>
            <person name="Pedersen C."/>
            <person name="Gottilla T."/>
            <person name="Foltz A."/>
            <person name="Yu H."/>
            <person name="O'Malley R."/>
            <person name="Zhang C."/>
            <person name="Devos K."/>
            <person name="Sigmon B."/>
            <person name="Yu B."/>
            <person name="Obata T."/>
            <person name="Schmutz J."/>
            <person name="Schnable J."/>
        </authorList>
    </citation>
    <scope>NUCLEOTIDE SEQUENCE [LARGE SCALE GENOMIC DNA]</scope>
    <source>
        <strain evidence="3">cv. 540-79</strain>
    </source>
</reference>
<evidence type="ECO:0000313" key="3">
    <source>
        <dbReference type="Proteomes" id="UP001164776"/>
    </source>
</evidence>
<sequence>MVMEPLAPEQGQTGRGPTSSTLGASSRRSRSSRGRLPS</sequence>
<organism evidence="2 3">
    <name type="scientific">Paspalum vaginatum</name>
    <name type="common">seashore paspalum</name>
    <dbReference type="NCBI Taxonomy" id="158149"/>
    <lineage>
        <taxon>Eukaryota</taxon>
        <taxon>Viridiplantae</taxon>
        <taxon>Streptophyta</taxon>
        <taxon>Embryophyta</taxon>
        <taxon>Tracheophyta</taxon>
        <taxon>Spermatophyta</taxon>
        <taxon>Magnoliopsida</taxon>
        <taxon>Liliopsida</taxon>
        <taxon>Poales</taxon>
        <taxon>Poaceae</taxon>
        <taxon>PACMAD clade</taxon>
        <taxon>Panicoideae</taxon>
        <taxon>Andropogonodae</taxon>
        <taxon>Paspaleae</taxon>
        <taxon>Paspalinae</taxon>
        <taxon>Paspalum</taxon>
    </lineage>
</organism>
<feature type="compositionally biased region" description="Basic residues" evidence="1">
    <location>
        <begin position="27"/>
        <end position="38"/>
    </location>
</feature>
<evidence type="ECO:0000256" key="1">
    <source>
        <dbReference type="SAM" id="MobiDB-lite"/>
    </source>
</evidence>
<dbReference type="EMBL" id="MU630097">
    <property type="protein sequence ID" value="KAJ1254397.1"/>
    <property type="molecule type" value="Genomic_DNA"/>
</dbReference>
<feature type="region of interest" description="Disordered" evidence="1">
    <location>
        <begin position="1"/>
        <end position="38"/>
    </location>
</feature>
<proteinExistence type="predicted"/>